<keyword evidence="4 7" id="KW-0812">Transmembrane</keyword>
<dbReference type="InterPro" id="IPR007353">
    <property type="entry name" value="DUF421"/>
</dbReference>
<organism evidence="9 12">
    <name type="scientific">Paracoccus versutus</name>
    <name type="common">Thiobacillus versutus</name>
    <dbReference type="NCBI Taxonomy" id="34007"/>
    <lineage>
        <taxon>Bacteria</taxon>
        <taxon>Pseudomonadati</taxon>
        <taxon>Pseudomonadota</taxon>
        <taxon>Alphaproteobacteria</taxon>
        <taxon>Rhodobacterales</taxon>
        <taxon>Paracoccaceae</taxon>
        <taxon>Paracoccus</taxon>
    </lineage>
</organism>
<accession>A0A3E0CES7</accession>
<protein>
    <submittedName>
        <fullName evidence="9">Uncharacterized protein DUF421</fullName>
    </submittedName>
</protein>
<reference evidence="11 12" key="1">
    <citation type="submission" date="2018-08" db="EMBL/GenBank/DDBJ databases">
        <title>Genomic Encyclopedia of Archaeal and Bacterial Type Strains, Phase II (KMG-II): from individual species to whole genera.</title>
        <authorList>
            <person name="Goeker M."/>
        </authorList>
    </citation>
    <scope>NUCLEOTIDE SEQUENCE [LARGE SCALE GENOMIC DNA]</scope>
    <source>
        <strain evidence="9 12">DSM 17099</strain>
        <strain evidence="10 11">DSM 582</strain>
    </source>
</reference>
<accession>A0A3D9X9R2</accession>
<comment type="subcellular location">
    <subcellularLocation>
        <location evidence="1">Cell membrane</location>
        <topology evidence="1">Multi-pass membrane protein</topology>
    </subcellularLocation>
</comment>
<dbReference type="Gene3D" id="3.30.240.20">
    <property type="entry name" value="bsu07140 like domains"/>
    <property type="match status" value="1"/>
</dbReference>
<evidence type="ECO:0000256" key="7">
    <source>
        <dbReference type="SAM" id="Phobius"/>
    </source>
</evidence>
<evidence type="ECO:0000313" key="9">
    <source>
        <dbReference type="EMBL" id="REF67204.1"/>
    </source>
</evidence>
<dbReference type="GO" id="GO:0005886">
    <property type="term" value="C:plasma membrane"/>
    <property type="evidence" value="ECO:0007669"/>
    <property type="project" value="UniProtKB-SubCell"/>
</dbReference>
<keyword evidence="11" id="KW-1185">Reference proteome</keyword>
<proteinExistence type="inferred from homology"/>
<evidence type="ECO:0000313" key="10">
    <source>
        <dbReference type="EMBL" id="REG56960.1"/>
    </source>
</evidence>
<dbReference type="PANTHER" id="PTHR34582:SF6">
    <property type="entry name" value="UPF0702 TRANSMEMBRANE PROTEIN YCAP"/>
    <property type="match status" value="1"/>
</dbReference>
<dbReference type="AlphaFoldDB" id="A0A3D9X9R2"/>
<evidence type="ECO:0000256" key="1">
    <source>
        <dbReference type="ARBA" id="ARBA00004651"/>
    </source>
</evidence>
<dbReference type="Proteomes" id="UP000256941">
    <property type="component" value="Unassembled WGS sequence"/>
</dbReference>
<evidence type="ECO:0000256" key="4">
    <source>
        <dbReference type="ARBA" id="ARBA00022692"/>
    </source>
</evidence>
<feature type="transmembrane region" description="Helical" evidence="7">
    <location>
        <begin position="47"/>
        <end position="67"/>
    </location>
</feature>
<keyword evidence="5 7" id="KW-1133">Transmembrane helix</keyword>
<evidence type="ECO:0000313" key="11">
    <source>
        <dbReference type="Proteomes" id="UP000256794"/>
    </source>
</evidence>
<evidence type="ECO:0000256" key="5">
    <source>
        <dbReference type="ARBA" id="ARBA00022989"/>
    </source>
</evidence>
<evidence type="ECO:0000256" key="6">
    <source>
        <dbReference type="ARBA" id="ARBA00023136"/>
    </source>
</evidence>
<dbReference type="RefSeq" id="WP_052095748.1">
    <property type="nucleotide sequence ID" value="NZ_CP035284.1"/>
</dbReference>
<dbReference type="InterPro" id="IPR023090">
    <property type="entry name" value="UPF0702_alpha/beta_dom_sf"/>
</dbReference>
<dbReference type="EMBL" id="QTUJ01000004">
    <property type="protein sequence ID" value="REF67204.1"/>
    <property type="molecule type" value="Genomic_DNA"/>
</dbReference>
<dbReference type="PANTHER" id="PTHR34582">
    <property type="entry name" value="UPF0702 TRANSMEMBRANE PROTEIN YCAP"/>
    <property type="match status" value="1"/>
</dbReference>
<dbReference type="Proteomes" id="UP000256794">
    <property type="component" value="Unassembled WGS sequence"/>
</dbReference>
<feature type="transmembrane region" description="Helical" evidence="7">
    <location>
        <begin position="21"/>
        <end position="40"/>
    </location>
</feature>
<gene>
    <name evidence="10" type="ORF">ATH84_10017</name>
    <name evidence="9" type="ORF">BDD41_4224</name>
</gene>
<comment type="similarity">
    <text evidence="2">Belongs to the UPF0702 family.</text>
</comment>
<keyword evidence="3" id="KW-1003">Cell membrane</keyword>
<feature type="domain" description="YetF C-terminal" evidence="8">
    <location>
        <begin position="97"/>
        <end position="165"/>
    </location>
</feature>
<dbReference type="Pfam" id="PF04239">
    <property type="entry name" value="DUF421"/>
    <property type="match status" value="1"/>
</dbReference>
<dbReference type="EMBL" id="QUMX01000001">
    <property type="protein sequence ID" value="REG56960.1"/>
    <property type="molecule type" value="Genomic_DNA"/>
</dbReference>
<dbReference type="OrthoDB" id="65069at2"/>
<evidence type="ECO:0000256" key="3">
    <source>
        <dbReference type="ARBA" id="ARBA00022475"/>
    </source>
</evidence>
<evidence type="ECO:0000256" key="2">
    <source>
        <dbReference type="ARBA" id="ARBA00006448"/>
    </source>
</evidence>
<name>A0A3D9X9R2_PARVE</name>
<evidence type="ECO:0000313" key="12">
    <source>
        <dbReference type="Proteomes" id="UP000256941"/>
    </source>
</evidence>
<keyword evidence="6 7" id="KW-0472">Membrane</keyword>
<evidence type="ECO:0000259" key="8">
    <source>
        <dbReference type="Pfam" id="PF04239"/>
    </source>
</evidence>
<comment type="caution">
    <text evidence="9">The sequence shown here is derived from an EMBL/GenBank/DDBJ whole genome shotgun (WGS) entry which is preliminary data.</text>
</comment>
<sequence>MLDELHRIFLGDQDLSFAWEVFLRTVIIYFYTLALMRWLGGRTVAQLSIVEFLLVIAIGSAVGDSLFYPDVPMLPAMFAIFLVAAFNKLVDEAILSSDLLSRIFEGRPRIVVTEGRVHQDRLRRQGIGIGELHAKLREKGVADLADVKFAILEADGALSVLRRDRDGTAGLYQPPAIPQREMAWAGKE</sequence>